<keyword evidence="2" id="KW-1185">Reference proteome</keyword>
<evidence type="ECO:0000313" key="1">
    <source>
        <dbReference type="EMBL" id="MET7015351.1"/>
    </source>
</evidence>
<sequence length="287" mass="30251">MRFPSLLPLRMPARLAAWRPNANFALRSLIALIAALLCWQSAGLLAQILGWQSSQPALVLPRPPASDTGAGRAALARWFASAETGKPVSSTAGMQLIAVVAGKRGVALIGGIESTPVAIATGKEARPGLRLIEVLADRAVFEQAGVRSELTFPPVPISITPAPAGIPPVKPIAPKPVKAEAEVPVQSSNVSRGQLAGVAQGGNLGDWDKGLANFAGGGIRVTSASTQPLAKVLNLRDGDIMKRVNDRDLTQLADISLIYHHFSQSQEVTLTILRDGKPQQLNFKIQP</sequence>
<dbReference type="InterPro" id="IPR036034">
    <property type="entry name" value="PDZ_sf"/>
</dbReference>
<proteinExistence type="predicted"/>
<dbReference type="SUPFAM" id="SSF50156">
    <property type="entry name" value="PDZ domain-like"/>
    <property type="match status" value="1"/>
</dbReference>
<accession>A0ABV2TN48</accession>
<dbReference type="EMBL" id="JBEWZI010000016">
    <property type="protein sequence ID" value="MET7015351.1"/>
    <property type="molecule type" value="Genomic_DNA"/>
</dbReference>
<organism evidence="1 2">
    <name type="scientific">Uliginosibacterium flavum</name>
    <dbReference type="NCBI Taxonomy" id="1396831"/>
    <lineage>
        <taxon>Bacteria</taxon>
        <taxon>Pseudomonadati</taxon>
        <taxon>Pseudomonadota</taxon>
        <taxon>Betaproteobacteria</taxon>
        <taxon>Rhodocyclales</taxon>
        <taxon>Zoogloeaceae</taxon>
        <taxon>Uliginosibacterium</taxon>
    </lineage>
</organism>
<reference evidence="1 2" key="1">
    <citation type="submission" date="2024-07" db="EMBL/GenBank/DDBJ databases">
        <title>Uliginosibacterium flavum JJ3220;KACC:17644.</title>
        <authorList>
            <person name="Kim M.K."/>
        </authorList>
    </citation>
    <scope>NUCLEOTIDE SEQUENCE [LARGE SCALE GENOMIC DNA]</scope>
    <source>
        <strain evidence="1 2">KACC:17644</strain>
    </source>
</reference>
<evidence type="ECO:0008006" key="3">
    <source>
        <dbReference type="Google" id="ProtNLM"/>
    </source>
</evidence>
<dbReference type="RefSeq" id="WP_354601810.1">
    <property type="nucleotide sequence ID" value="NZ_JBEWZI010000016.1"/>
</dbReference>
<dbReference type="Proteomes" id="UP001549691">
    <property type="component" value="Unassembled WGS sequence"/>
</dbReference>
<dbReference type="Gene3D" id="2.30.42.10">
    <property type="match status" value="1"/>
</dbReference>
<gene>
    <name evidence="1" type="ORF">ABXR19_14265</name>
</gene>
<comment type="caution">
    <text evidence="1">The sequence shown here is derived from an EMBL/GenBank/DDBJ whole genome shotgun (WGS) entry which is preliminary data.</text>
</comment>
<evidence type="ECO:0000313" key="2">
    <source>
        <dbReference type="Proteomes" id="UP001549691"/>
    </source>
</evidence>
<protein>
    <recommendedName>
        <fullName evidence="3">PDZ domain-containing protein</fullName>
    </recommendedName>
</protein>
<name>A0ABV2TN48_9RHOO</name>